<dbReference type="NCBIfam" id="NF001377">
    <property type="entry name" value="PRK00278.2-4"/>
    <property type="match status" value="1"/>
</dbReference>
<feature type="non-terminal residue" evidence="11">
    <location>
        <position position="294"/>
    </location>
</feature>
<dbReference type="HAMAP" id="MF_00134_B">
    <property type="entry name" value="IGPS_B"/>
    <property type="match status" value="1"/>
</dbReference>
<comment type="caution">
    <text evidence="11">The sequence shown here is derived from an EMBL/GenBank/DDBJ whole genome shotgun (WGS) entry which is preliminary data.</text>
</comment>
<dbReference type="FunFam" id="3.20.20.70:FF:000024">
    <property type="entry name" value="Indole-3-glycerol phosphate synthase"/>
    <property type="match status" value="1"/>
</dbReference>
<evidence type="ECO:0000256" key="3">
    <source>
        <dbReference type="ARBA" id="ARBA00008737"/>
    </source>
</evidence>
<comment type="similarity">
    <text evidence="3">Belongs to the TrpC family.</text>
</comment>
<reference evidence="11" key="1">
    <citation type="submission" date="2020-04" db="EMBL/GenBank/DDBJ databases">
        <title>Deep metagenomics examines the oral microbiome during advanced dental caries in children, revealing novel taxa and co-occurrences with host molecules.</title>
        <authorList>
            <person name="Baker J.L."/>
            <person name="Morton J.T."/>
            <person name="Dinis M."/>
            <person name="Alvarez R."/>
            <person name="Tran N.C."/>
            <person name="Knight R."/>
            <person name="Edlund A."/>
        </authorList>
    </citation>
    <scope>NUCLEOTIDE SEQUENCE</scope>
    <source>
        <strain evidence="11">JCVI_38_bin.19</strain>
    </source>
</reference>
<dbReference type="PROSITE" id="PS00614">
    <property type="entry name" value="IGPS"/>
    <property type="match status" value="1"/>
</dbReference>
<sequence length="294" mass="32484">MSILEEIARERRKAVEEEKSLLSLLELERLLEEREALGKAALKEALGEEVVEKASLKNEVQENDASSLKSSESVGKSFYQALAKKGLSIIGEVKKASPSKGIIAEDFPYLQIAKDYEAAGIDAISCLTEPKYFLGKDQYLKEIVQAVSVPVLRKDFLIDPYQIYQAKLLGAKAILLIVSLLGERELKEFLSIAGKLGLDTLVECHDEEEIRCALSVGAEIIGVNNRNLKTFSVNMENSLSLRNLVPKGQLFVAESGMSKAEELRLLEEAGVDGVLIGESLMRAESKKEKLQELR</sequence>
<evidence type="ECO:0000256" key="5">
    <source>
        <dbReference type="ARBA" id="ARBA00022605"/>
    </source>
</evidence>
<proteinExistence type="inferred from homology"/>
<dbReference type="InterPro" id="IPR045186">
    <property type="entry name" value="Indole-3-glycerol_P_synth"/>
</dbReference>
<evidence type="ECO:0000256" key="2">
    <source>
        <dbReference type="ARBA" id="ARBA00004696"/>
    </source>
</evidence>
<keyword evidence="6" id="KW-0210">Decarboxylase</keyword>
<dbReference type="Gene3D" id="3.20.20.70">
    <property type="entry name" value="Aldolase class I"/>
    <property type="match status" value="1"/>
</dbReference>
<dbReference type="EMBL" id="JABZRA010000260">
    <property type="protein sequence ID" value="MBF1273775.1"/>
    <property type="molecule type" value="Genomic_DNA"/>
</dbReference>
<dbReference type="Proteomes" id="UP000775770">
    <property type="component" value="Unassembled WGS sequence"/>
</dbReference>
<accession>A0A930DPS5</accession>
<feature type="domain" description="Indole-3-glycerol phosphate synthase" evidence="10">
    <location>
        <begin position="51"/>
        <end position="293"/>
    </location>
</feature>
<keyword evidence="9 11" id="KW-0456">Lyase</keyword>
<dbReference type="InterPro" id="IPR011060">
    <property type="entry name" value="RibuloseP-bd_barrel"/>
</dbReference>
<keyword evidence="5" id="KW-0028">Amino-acid biosynthesis</keyword>
<dbReference type="InterPro" id="IPR001468">
    <property type="entry name" value="Indole-3-GlycerolPSynthase_CS"/>
</dbReference>
<dbReference type="PANTHER" id="PTHR22854">
    <property type="entry name" value="TRYPTOPHAN BIOSYNTHESIS PROTEIN"/>
    <property type="match status" value="1"/>
</dbReference>
<gene>
    <name evidence="11" type="primary">trpC</name>
    <name evidence="11" type="ORF">HXM90_10280</name>
</gene>
<evidence type="ECO:0000256" key="6">
    <source>
        <dbReference type="ARBA" id="ARBA00022793"/>
    </source>
</evidence>
<comment type="catalytic activity">
    <reaction evidence="1">
        <text>1-(2-carboxyphenylamino)-1-deoxy-D-ribulose 5-phosphate + H(+) = (1S,2R)-1-C-(indol-3-yl)glycerol 3-phosphate + CO2 + H2O</text>
        <dbReference type="Rhea" id="RHEA:23476"/>
        <dbReference type="ChEBI" id="CHEBI:15377"/>
        <dbReference type="ChEBI" id="CHEBI:15378"/>
        <dbReference type="ChEBI" id="CHEBI:16526"/>
        <dbReference type="ChEBI" id="CHEBI:58613"/>
        <dbReference type="ChEBI" id="CHEBI:58866"/>
        <dbReference type="EC" id="4.1.1.48"/>
    </reaction>
</comment>
<evidence type="ECO:0000256" key="9">
    <source>
        <dbReference type="ARBA" id="ARBA00023239"/>
    </source>
</evidence>
<evidence type="ECO:0000256" key="8">
    <source>
        <dbReference type="ARBA" id="ARBA00023141"/>
    </source>
</evidence>
<evidence type="ECO:0000313" key="12">
    <source>
        <dbReference type="Proteomes" id="UP000775770"/>
    </source>
</evidence>
<dbReference type="GO" id="GO:0004425">
    <property type="term" value="F:indole-3-glycerol-phosphate synthase activity"/>
    <property type="evidence" value="ECO:0007669"/>
    <property type="project" value="UniProtKB-EC"/>
</dbReference>
<dbReference type="SUPFAM" id="SSF51366">
    <property type="entry name" value="Ribulose-phoshate binding barrel"/>
    <property type="match status" value="1"/>
</dbReference>
<evidence type="ECO:0000313" key="11">
    <source>
        <dbReference type="EMBL" id="MBF1273775.1"/>
    </source>
</evidence>
<dbReference type="PANTHER" id="PTHR22854:SF2">
    <property type="entry name" value="INDOLE-3-GLYCEROL-PHOSPHATE SYNTHASE"/>
    <property type="match status" value="1"/>
</dbReference>
<dbReference type="Pfam" id="PF00218">
    <property type="entry name" value="IGPS"/>
    <property type="match status" value="1"/>
</dbReference>
<protein>
    <recommendedName>
        <fullName evidence="4">indole-3-glycerol-phosphate synthase</fullName>
        <ecNumber evidence="4">4.1.1.48</ecNumber>
    </recommendedName>
</protein>
<dbReference type="GO" id="GO:0000162">
    <property type="term" value="P:L-tryptophan biosynthetic process"/>
    <property type="evidence" value="ECO:0007669"/>
    <property type="project" value="UniProtKB-KW"/>
</dbReference>
<dbReference type="CDD" id="cd00331">
    <property type="entry name" value="IGPS"/>
    <property type="match status" value="1"/>
</dbReference>
<keyword evidence="7" id="KW-0822">Tryptophan biosynthesis</keyword>
<comment type="pathway">
    <text evidence="2">Amino-acid biosynthesis; L-tryptophan biosynthesis; L-tryptophan from chorismate: step 4/5.</text>
</comment>
<name>A0A930DPS5_9FIRM</name>
<dbReference type="GO" id="GO:0004640">
    <property type="term" value="F:phosphoribosylanthranilate isomerase activity"/>
    <property type="evidence" value="ECO:0007669"/>
    <property type="project" value="TreeGrafter"/>
</dbReference>
<dbReference type="RefSeq" id="WP_304073734.1">
    <property type="nucleotide sequence ID" value="NZ_JABZRA010000260.1"/>
</dbReference>
<evidence type="ECO:0000259" key="10">
    <source>
        <dbReference type="Pfam" id="PF00218"/>
    </source>
</evidence>
<evidence type="ECO:0000256" key="7">
    <source>
        <dbReference type="ARBA" id="ARBA00022822"/>
    </source>
</evidence>
<dbReference type="AlphaFoldDB" id="A0A930DPS5"/>
<evidence type="ECO:0000256" key="4">
    <source>
        <dbReference type="ARBA" id="ARBA00012362"/>
    </source>
</evidence>
<dbReference type="InterPro" id="IPR013798">
    <property type="entry name" value="Indole-3-glycerol_P_synth_dom"/>
</dbReference>
<evidence type="ECO:0000256" key="1">
    <source>
        <dbReference type="ARBA" id="ARBA00001633"/>
    </source>
</evidence>
<dbReference type="InterPro" id="IPR013785">
    <property type="entry name" value="Aldolase_TIM"/>
</dbReference>
<organism evidence="11 12">
    <name type="scientific">Oribacterium sinus</name>
    <dbReference type="NCBI Taxonomy" id="237576"/>
    <lineage>
        <taxon>Bacteria</taxon>
        <taxon>Bacillati</taxon>
        <taxon>Bacillota</taxon>
        <taxon>Clostridia</taxon>
        <taxon>Lachnospirales</taxon>
        <taxon>Lachnospiraceae</taxon>
        <taxon>Oribacterium</taxon>
    </lineage>
</organism>
<dbReference type="EC" id="4.1.1.48" evidence="4"/>
<keyword evidence="8" id="KW-0057">Aromatic amino acid biosynthesis</keyword>